<gene>
    <name evidence="1" type="ORF">CK203_106763</name>
    <name evidence="2" type="ORF">CK203_109772</name>
</gene>
<evidence type="ECO:0000313" key="2">
    <source>
        <dbReference type="EMBL" id="RVW36354.1"/>
    </source>
</evidence>
<name>A0A438DLP0_VITVI</name>
<sequence length="58" mass="6571">MLVQSSSGVERAKPSFHFLQCWKVWVHRDRIRVCNSSDAISNALSRLNLESASRPKGD</sequence>
<dbReference type="EMBL" id="QGNW01002609">
    <property type="protein sequence ID" value="RVW14933.1"/>
    <property type="molecule type" value="Genomic_DNA"/>
</dbReference>
<evidence type="ECO:0000313" key="1">
    <source>
        <dbReference type="EMBL" id="RVW14933.1"/>
    </source>
</evidence>
<comment type="caution">
    <text evidence="2">The sequence shown here is derived from an EMBL/GenBank/DDBJ whole genome shotgun (WGS) entry which is preliminary data.</text>
</comment>
<evidence type="ECO:0000313" key="3">
    <source>
        <dbReference type="Proteomes" id="UP000288805"/>
    </source>
</evidence>
<organism evidence="2 3">
    <name type="scientific">Vitis vinifera</name>
    <name type="common">Grape</name>
    <dbReference type="NCBI Taxonomy" id="29760"/>
    <lineage>
        <taxon>Eukaryota</taxon>
        <taxon>Viridiplantae</taxon>
        <taxon>Streptophyta</taxon>
        <taxon>Embryophyta</taxon>
        <taxon>Tracheophyta</taxon>
        <taxon>Spermatophyta</taxon>
        <taxon>Magnoliopsida</taxon>
        <taxon>eudicotyledons</taxon>
        <taxon>Gunneridae</taxon>
        <taxon>Pentapetalae</taxon>
        <taxon>rosids</taxon>
        <taxon>Vitales</taxon>
        <taxon>Vitaceae</taxon>
        <taxon>Viteae</taxon>
        <taxon>Vitis</taxon>
    </lineage>
</organism>
<protein>
    <submittedName>
        <fullName evidence="2">Uncharacterized protein</fullName>
    </submittedName>
</protein>
<dbReference type="AlphaFoldDB" id="A0A438DLP0"/>
<accession>A0A438DLP0</accession>
<proteinExistence type="predicted"/>
<reference evidence="2 3" key="1">
    <citation type="journal article" date="2018" name="PLoS Genet.">
        <title>Population sequencing reveals clonal diversity and ancestral inbreeding in the grapevine cultivar Chardonnay.</title>
        <authorList>
            <person name="Roach M.J."/>
            <person name="Johnson D.L."/>
            <person name="Bohlmann J."/>
            <person name="van Vuuren H.J."/>
            <person name="Jones S.J."/>
            <person name="Pretorius I.S."/>
            <person name="Schmidt S.A."/>
            <person name="Borneman A.R."/>
        </authorList>
    </citation>
    <scope>NUCLEOTIDE SEQUENCE [LARGE SCALE GENOMIC DNA]</scope>
    <source>
        <strain evidence="3">cv. Chardonnay</strain>
        <strain evidence="2">I10V1</strain>
        <tissue evidence="2">Leaf</tissue>
    </source>
</reference>
<dbReference type="Proteomes" id="UP000288805">
    <property type="component" value="Unassembled WGS sequence"/>
</dbReference>
<dbReference type="EMBL" id="QGNW01001573">
    <property type="protein sequence ID" value="RVW36354.1"/>
    <property type="molecule type" value="Genomic_DNA"/>
</dbReference>